<proteinExistence type="predicted"/>
<name>A0ACA9L6N9_9GLOM</name>
<accession>A0ACA9L6N9</accession>
<protein>
    <submittedName>
        <fullName evidence="1">3754_t:CDS:1</fullName>
    </submittedName>
</protein>
<organism evidence="1 2">
    <name type="scientific">Dentiscutata heterogama</name>
    <dbReference type="NCBI Taxonomy" id="1316150"/>
    <lineage>
        <taxon>Eukaryota</taxon>
        <taxon>Fungi</taxon>
        <taxon>Fungi incertae sedis</taxon>
        <taxon>Mucoromycota</taxon>
        <taxon>Glomeromycotina</taxon>
        <taxon>Glomeromycetes</taxon>
        <taxon>Diversisporales</taxon>
        <taxon>Gigasporaceae</taxon>
        <taxon>Dentiscutata</taxon>
    </lineage>
</organism>
<keyword evidence="2" id="KW-1185">Reference proteome</keyword>
<evidence type="ECO:0000313" key="1">
    <source>
        <dbReference type="EMBL" id="CAG8507931.1"/>
    </source>
</evidence>
<comment type="caution">
    <text evidence="1">The sequence shown here is derived from an EMBL/GenBank/DDBJ whole genome shotgun (WGS) entry which is preliminary data.</text>
</comment>
<reference evidence="1" key="1">
    <citation type="submission" date="2021-06" db="EMBL/GenBank/DDBJ databases">
        <authorList>
            <person name="Kallberg Y."/>
            <person name="Tangrot J."/>
            <person name="Rosling A."/>
        </authorList>
    </citation>
    <scope>NUCLEOTIDE SEQUENCE</scope>
    <source>
        <strain evidence="1">IL203A</strain>
    </source>
</reference>
<dbReference type="EMBL" id="CAJVPU010002811">
    <property type="protein sequence ID" value="CAG8507931.1"/>
    <property type="molecule type" value="Genomic_DNA"/>
</dbReference>
<feature type="non-terminal residue" evidence="1">
    <location>
        <position position="47"/>
    </location>
</feature>
<dbReference type="Proteomes" id="UP000789702">
    <property type="component" value="Unassembled WGS sequence"/>
</dbReference>
<gene>
    <name evidence="1" type="ORF">DHETER_LOCUS3317</name>
</gene>
<evidence type="ECO:0000313" key="2">
    <source>
        <dbReference type="Proteomes" id="UP000789702"/>
    </source>
</evidence>
<sequence>MSLSLILLYQRFRSNDVIVLLAEKAPAITLPFKGSVWLNPSFKEAKV</sequence>